<dbReference type="SUPFAM" id="SSF51735">
    <property type="entry name" value="NAD(P)-binding Rossmann-fold domains"/>
    <property type="match status" value="1"/>
</dbReference>
<dbReference type="Proteomes" id="UP001556653">
    <property type="component" value="Unassembled WGS sequence"/>
</dbReference>
<feature type="domain" description="D-isomer specific 2-hydroxyacid dehydrogenase catalytic" evidence="3">
    <location>
        <begin position="14"/>
        <end position="313"/>
    </location>
</feature>
<proteinExistence type="inferred from homology"/>
<keyword evidence="6" id="KW-1185">Reference proteome</keyword>
<gene>
    <name evidence="5" type="ORF">V6X64_06045</name>
</gene>
<dbReference type="EMBL" id="JBAKFJ010000001">
    <property type="protein sequence ID" value="MEX0386548.1"/>
    <property type="molecule type" value="Genomic_DNA"/>
</dbReference>
<organism evidence="5 6">
    <name type="scientific">Spiribacter onubensis</name>
    <dbReference type="NCBI Taxonomy" id="3122420"/>
    <lineage>
        <taxon>Bacteria</taxon>
        <taxon>Pseudomonadati</taxon>
        <taxon>Pseudomonadota</taxon>
        <taxon>Gammaproteobacteria</taxon>
        <taxon>Chromatiales</taxon>
        <taxon>Ectothiorhodospiraceae</taxon>
        <taxon>Spiribacter</taxon>
    </lineage>
</organism>
<evidence type="ECO:0000313" key="6">
    <source>
        <dbReference type="Proteomes" id="UP001556653"/>
    </source>
</evidence>
<keyword evidence="1" id="KW-0520">NAD</keyword>
<evidence type="ECO:0000256" key="1">
    <source>
        <dbReference type="ARBA" id="ARBA00023027"/>
    </source>
</evidence>
<dbReference type="RefSeq" id="WP_367967016.1">
    <property type="nucleotide sequence ID" value="NZ_JBAKFJ010000001.1"/>
</dbReference>
<accession>A0ABV3S8T5</accession>
<evidence type="ECO:0000313" key="5">
    <source>
        <dbReference type="EMBL" id="MEX0386548.1"/>
    </source>
</evidence>
<dbReference type="Pfam" id="PF00389">
    <property type="entry name" value="2-Hacid_dh"/>
    <property type="match status" value="1"/>
</dbReference>
<evidence type="ECO:0000256" key="2">
    <source>
        <dbReference type="RuleBase" id="RU003719"/>
    </source>
</evidence>
<dbReference type="PANTHER" id="PTHR42938">
    <property type="entry name" value="FORMATE DEHYDROGENASE 1"/>
    <property type="match status" value="1"/>
</dbReference>
<comment type="similarity">
    <text evidence="2">Belongs to the D-isomer specific 2-hydroxyacid dehydrogenase family.</text>
</comment>
<dbReference type="SUPFAM" id="SSF52283">
    <property type="entry name" value="Formate/glycerate dehydrogenase catalytic domain-like"/>
    <property type="match status" value="1"/>
</dbReference>
<sequence length="323" mass="34280">MTRLLVAGKLHPAGEAMIDSLREAGHHVDYVPDQDERAFVPYLPEADALAIRTQPLDAEMIASAGRLRVVSRHGVGYDAVNVEALNERHIALTVVGDVNSVSVAEHAMMQLLAGAKRAVAADHAVRESGQWGWRNALEPRELCGKTLLIIGFGRIGQRLARMASAFDMRVIGYDPYLPTERWPADLATPVDSLRQALGAADFISVHMPPAPLPLLGPEEIAAMKPGVVLSNTARGGVIDEAALAGALSRGDVAFAGIDVFGSEPPGDGHPLVGSDSTLLSPHIGGLTDEAAERMAIACLRNAIDYLDGSINPDLIVNREAIHA</sequence>
<dbReference type="Pfam" id="PF02826">
    <property type="entry name" value="2-Hacid_dh_C"/>
    <property type="match status" value="1"/>
</dbReference>
<evidence type="ECO:0000259" key="3">
    <source>
        <dbReference type="Pfam" id="PF00389"/>
    </source>
</evidence>
<feature type="domain" description="D-isomer specific 2-hydroxyacid dehydrogenase NAD-binding" evidence="4">
    <location>
        <begin position="108"/>
        <end position="284"/>
    </location>
</feature>
<reference evidence="5 6" key="1">
    <citation type="submission" date="2024-02" db="EMBL/GenBank/DDBJ databases">
        <title>New especies of Spiribacter isolated from saline water.</title>
        <authorList>
            <person name="Leon M.J."/>
            <person name="De La Haba R."/>
            <person name="Sanchez-Porro C."/>
            <person name="Ventosa A."/>
        </authorList>
    </citation>
    <scope>NUCLEOTIDE SEQUENCE [LARGE SCALE GENOMIC DNA]</scope>
    <source>
        <strain evidence="6">ag22IC4-227</strain>
    </source>
</reference>
<keyword evidence="2" id="KW-0560">Oxidoreductase</keyword>
<dbReference type="InterPro" id="IPR036291">
    <property type="entry name" value="NAD(P)-bd_dom_sf"/>
</dbReference>
<protein>
    <submittedName>
        <fullName evidence="5">Hydroxyacid dehydrogenase</fullName>
    </submittedName>
</protein>
<evidence type="ECO:0000259" key="4">
    <source>
        <dbReference type="Pfam" id="PF02826"/>
    </source>
</evidence>
<dbReference type="CDD" id="cd12173">
    <property type="entry name" value="PGDH_4"/>
    <property type="match status" value="1"/>
</dbReference>
<comment type="caution">
    <text evidence="5">The sequence shown here is derived from an EMBL/GenBank/DDBJ whole genome shotgun (WGS) entry which is preliminary data.</text>
</comment>
<dbReference type="PANTHER" id="PTHR42938:SF47">
    <property type="entry name" value="HYDROXYPYRUVATE REDUCTASE"/>
    <property type="match status" value="1"/>
</dbReference>
<name>A0ABV3S8T5_9GAMM</name>
<dbReference type="InterPro" id="IPR006140">
    <property type="entry name" value="D-isomer_DH_NAD-bd"/>
</dbReference>
<dbReference type="Gene3D" id="3.40.50.720">
    <property type="entry name" value="NAD(P)-binding Rossmann-like Domain"/>
    <property type="match status" value="2"/>
</dbReference>
<dbReference type="InterPro" id="IPR006139">
    <property type="entry name" value="D-isomer_2_OHA_DH_cat_dom"/>
</dbReference>